<feature type="region of interest" description="Disordered" evidence="1">
    <location>
        <begin position="1"/>
        <end position="28"/>
    </location>
</feature>
<proteinExistence type="predicted"/>
<dbReference type="EMBL" id="JARGDH010000003">
    <property type="protein sequence ID" value="KAL0272737.1"/>
    <property type="molecule type" value="Genomic_DNA"/>
</dbReference>
<dbReference type="AlphaFoldDB" id="A0AAW2HTG6"/>
<name>A0AAW2HTG6_9NEOP</name>
<protein>
    <submittedName>
        <fullName evidence="2">Uncharacterized protein</fullName>
    </submittedName>
</protein>
<evidence type="ECO:0000256" key="1">
    <source>
        <dbReference type="SAM" id="MobiDB-lite"/>
    </source>
</evidence>
<sequence>MRDNSRDSSFITYASSSSSNSTVQSAQEDLCDEPEIYKKLINHYQITPEQNLSDLTIIADSCRRQLTTSFHV</sequence>
<reference evidence="2" key="1">
    <citation type="journal article" date="2024" name="Gigascience">
        <title>Chromosome-level genome of the poultry shaft louse Menopon gallinae provides insight into the host-switching and adaptive evolution of parasitic lice.</title>
        <authorList>
            <person name="Xu Y."/>
            <person name="Ma L."/>
            <person name="Liu S."/>
            <person name="Liang Y."/>
            <person name="Liu Q."/>
            <person name="He Z."/>
            <person name="Tian L."/>
            <person name="Duan Y."/>
            <person name="Cai W."/>
            <person name="Li H."/>
            <person name="Song F."/>
        </authorList>
    </citation>
    <scope>NUCLEOTIDE SEQUENCE</scope>
    <source>
        <strain evidence="2">Cailab_2023a</strain>
    </source>
</reference>
<evidence type="ECO:0000313" key="2">
    <source>
        <dbReference type="EMBL" id="KAL0272737.1"/>
    </source>
</evidence>
<comment type="caution">
    <text evidence="2">The sequence shown here is derived from an EMBL/GenBank/DDBJ whole genome shotgun (WGS) entry which is preliminary data.</text>
</comment>
<feature type="compositionally biased region" description="Low complexity" evidence="1">
    <location>
        <begin position="8"/>
        <end position="25"/>
    </location>
</feature>
<accession>A0AAW2HTG6</accession>
<gene>
    <name evidence="2" type="ORF">PYX00_005598</name>
</gene>
<organism evidence="2">
    <name type="scientific">Menopon gallinae</name>
    <name type="common">poultry shaft louse</name>
    <dbReference type="NCBI Taxonomy" id="328185"/>
    <lineage>
        <taxon>Eukaryota</taxon>
        <taxon>Metazoa</taxon>
        <taxon>Ecdysozoa</taxon>
        <taxon>Arthropoda</taxon>
        <taxon>Hexapoda</taxon>
        <taxon>Insecta</taxon>
        <taxon>Pterygota</taxon>
        <taxon>Neoptera</taxon>
        <taxon>Paraneoptera</taxon>
        <taxon>Psocodea</taxon>
        <taxon>Troctomorpha</taxon>
        <taxon>Phthiraptera</taxon>
        <taxon>Amblycera</taxon>
        <taxon>Menoponidae</taxon>
        <taxon>Menopon</taxon>
    </lineage>
</organism>